<dbReference type="InterPro" id="IPR005119">
    <property type="entry name" value="LysR_subst-bd"/>
</dbReference>
<dbReference type="InterPro" id="IPR000847">
    <property type="entry name" value="LysR_HTH_N"/>
</dbReference>
<protein>
    <submittedName>
        <fullName evidence="6">LysR family transcriptional regulator</fullName>
    </submittedName>
</protein>
<dbReference type="Pfam" id="PF00126">
    <property type="entry name" value="HTH_1"/>
    <property type="match status" value="1"/>
</dbReference>
<accession>A0ABV5JIF0</accession>
<dbReference type="RefSeq" id="WP_213888169.1">
    <property type="nucleotide sequence ID" value="NZ_JAGFNU010000003.1"/>
</dbReference>
<evidence type="ECO:0000256" key="4">
    <source>
        <dbReference type="ARBA" id="ARBA00023163"/>
    </source>
</evidence>
<organism evidence="6 7">
    <name type="scientific">Pseudohalocynthiibacter aestuariivivens</name>
    <dbReference type="NCBI Taxonomy" id="1591409"/>
    <lineage>
        <taxon>Bacteria</taxon>
        <taxon>Pseudomonadati</taxon>
        <taxon>Pseudomonadota</taxon>
        <taxon>Alphaproteobacteria</taxon>
        <taxon>Rhodobacterales</taxon>
        <taxon>Paracoccaceae</taxon>
        <taxon>Pseudohalocynthiibacter</taxon>
    </lineage>
</organism>
<evidence type="ECO:0000259" key="5">
    <source>
        <dbReference type="PROSITE" id="PS50931"/>
    </source>
</evidence>
<proteinExistence type="inferred from homology"/>
<dbReference type="InterPro" id="IPR036388">
    <property type="entry name" value="WH-like_DNA-bd_sf"/>
</dbReference>
<dbReference type="PANTHER" id="PTHR30537">
    <property type="entry name" value="HTH-TYPE TRANSCRIPTIONAL REGULATOR"/>
    <property type="match status" value="1"/>
</dbReference>
<dbReference type="InterPro" id="IPR036390">
    <property type="entry name" value="WH_DNA-bd_sf"/>
</dbReference>
<dbReference type="SUPFAM" id="SSF53850">
    <property type="entry name" value="Periplasmic binding protein-like II"/>
    <property type="match status" value="1"/>
</dbReference>
<dbReference type="Proteomes" id="UP001589683">
    <property type="component" value="Unassembled WGS sequence"/>
</dbReference>
<keyword evidence="3" id="KW-0238">DNA-binding</keyword>
<feature type="domain" description="HTH lysR-type" evidence="5">
    <location>
        <begin position="1"/>
        <end position="58"/>
    </location>
</feature>
<evidence type="ECO:0000313" key="7">
    <source>
        <dbReference type="Proteomes" id="UP001589683"/>
    </source>
</evidence>
<dbReference type="SUPFAM" id="SSF46785">
    <property type="entry name" value="Winged helix' DNA-binding domain"/>
    <property type="match status" value="1"/>
</dbReference>
<sequence>MNWDDLKIFRAVVKTGGLKKAADKLDMHHTSCARRLKMLENDLGTKLFNRLPSGYRLTEAGQRLTRSADIIYDEFNDIELDLTGKDARLEGDIRITLPIGFATHLLMPAIHEFMQLYPDVNLDINMTCRVRDLAARDADIAIRHVDNPPHSLAGKRVIQIYRSAYASHQYLKSHNPVNEPLDCHWLGWGDAENHLKWPQKKKFPSIPVRGNMYSDVLQLTAIQDHMGIASLPCFIGDVAPGIRRIPTAEAEPNDWIWVLVHRDMMSNARVRTFMNHIALAFEKHRDLLQGKAVF</sequence>
<dbReference type="PROSITE" id="PS50931">
    <property type="entry name" value="HTH_LYSR"/>
    <property type="match status" value="1"/>
</dbReference>
<dbReference type="Pfam" id="PF03466">
    <property type="entry name" value="LysR_substrate"/>
    <property type="match status" value="1"/>
</dbReference>
<gene>
    <name evidence="6" type="ORF">ACFFUT_15720</name>
</gene>
<comment type="similarity">
    <text evidence="1">Belongs to the LysR transcriptional regulatory family.</text>
</comment>
<evidence type="ECO:0000256" key="3">
    <source>
        <dbReference type="ARBA" id="ARBA00023125"/>
    </source>
</evidence>
<dbReference type="InterPro" id="IPR058163">
    <property type="entry name" value="LysR-type_TF_proteobact-type"/>
</dbReference>
<dbReference type="PANTHER" id="PTHR30537:SF3">
    <property type="entry name" value="TRANSCRIPTIONAL REGULATORY PROTEIN"/>
    <property type="match status" value="1"/>
</dbReference>
<reference evidence="6 7" key="1">
    <citation type="submission" date="2024-09" db="EMBL/GenBank/DDBJ databases">
        <authorList>
            <person name="Sun Q."/>
            <person name="Mori K."/>
        </authorList>
    </citation>
    <scope>NUCLEOTIDE SEQUENCE [LARGE SCALE GENOMIC DNA]</scope>
    <source>
        <strain evidence="6 7">CECT 8726</strain>
    </source>
</reference>
<dbReference type="Gene3D" id="3.40.190.10">
    <property type="entry name" value="Periplasmic binding protein-like II"/>
    <property type="match status" value="2"/>
</dbReference>
<evidence type="ECO:0000256" key="1">
    <source>
        <dbReference type="ARBA" id="ARBA00009437"/>
    </source>
</evidence>
<evidence type="ECO:0000313" key="6">
    <source>
        <dbReference type="EMBL" id="MFB9233239.1"/>
    </source>
</evidence>
<keyword evidence="7" id="KW-1185">Reference proteome</keyword>
<evidence type="ECO:0000256" key="2">
    <source>
        <dbReference type="ARBA" id="ARBA00023015"/>
    </source>
</evidence>
<comment type="caution">
    <text evidence="6">The sequence shown here is derived from an EMBL/GenBank/DDBJ whole genome shotgun (WGS) entry which is preliminary data.</text>
</comment>
<name>A0ABV5JIF0_9RHOB</name>
<dbReference type="Gene3D" id="1.10.10.10">
    <property type="entry name" value="Winged helix-like DNA-binding domain superfamily/Winged helix DNA-binding domain"/>
    <property type="match status" value="1"/>
</dbReference>
<dbReference type="EMBL" id="JBHMEA010000049">
    <property type="protein sequence ID" value="MFB9233239.1"/>
    <property type="molecule type" value="Genomic_DNA"/>
</dbReference>
<keyword evidence="4" id="KW-0804">Transcription</keyword>
<keyword evidence="2" id="KW-0805">Transcription regulation</keyword>